<dbReference type="EMBL" id="FNVR01000001">
    <property type="protein sequence ID" value="SEF48159.1"/>
    <property type="molecule type" value="Genomic_DNA"/>
</dbReference>
<keyword evidence="1" id="KW-0812">Transmembrane</keyword>
<keyword evidence="3" id="KW-0808">Transferase</keyword>
<keyword evidence="4" id="KW-1185">Reference proteome</keyword>
<dbReference type="CDD" id="cd06433">
    <property type="entry name" value="GT_2_WfgS_like"/>
    <property type="match status" value="1"/>
</dbReference>
<feature type="domain" description="Glycosyltransferase 2-like" evidence="2">
    <location>
        <begin position="5"/>
        <end position="142"/>
    </location>
</feature>
<dbReference type="InterPro" id="IPR029044">
    <property type="entry name" value="Nucleotide-diphossugar_trans"/>
</dbReference>
<dbReference type="InterPro" id="IPR001173">
    <property type="entry name" value="Glyco_trans_2-like"/>
</dbReference>
<dbReference type="OrthoDB" id="9788101at2"/>
<evidence type="ECO:0000256" key="1">
    <source>
        <dbReference type="SAM" id="Phobius"/>
    </source>
</evidence>
<proteinExistence type="predicted"/>
<dbReference type="SUPFAM" id="SSF53448">
    <property type="entry name" value="Nucleotide-diphospho-sugar transferases"/>
    <property type="match status" value="1"/>
</dbReference>
<sequence length="237" mass="27110">MVKISVITVCFNAILDIEMTIHSVINQSYKNIEYIIIDGGSTDGTLEIIYKYKGSIDVIVTEPDNGIFDAMNKGIKLCTGTWVNFMNAGDRFYSLETIKDIFEKDEKYSKIGVIYGSTITSGLINRPHRLSSLKYGGIMACHQSIFYNRDICKKELYYKTKHKYYGDIELTRRLFLKKVSFQEVPIIISNYKGEGFSSKVSTSARLAKFSYLFQNMGFKGIVFGIFGKLIYIRKTRI</sequence>
<dbReference type="Pfam" id="PF00535">
    <property type="entry name" value="Glycos_transf_2"/>
    <property type="match status" value="1"/>
</dbReference>
<dbReference type="Proteomes" id="UP000236736">
    <property type="component" value="Unassembled WGS sequence"/>
</dbReference>
<organism evidence="3 4">
    <name type="scientific">Algoriphagus boritolerans DSM 17298 = JCM 18970</name>
    <dbReference type="NCBI Taxonomy" id="1120964"/>
    <lineage>
        <taxon>Bacteria</taxon>
        <taxon>Pseudomonadati</taxon>
        <taxon>Bacteroidota</taxon>
        <taxon>Cytophagia</taxon>
        <taxon>Cytophagales</taxon>
        <taxon>Cyclobacteriaceae</taxon>
        <taxon>Algoriphagus</taxon>
    </lineage>
</organism>
<dbReference type="PANTHER" id="PTHR22916">
    <property type="entry name" value="GLYCOSYLTRANSFERASE"/>
    <property type="match status" value="1"/>
</dbReference>
<dbReference type="Gene3D" id="3.90.550.10">
    <property type="entry name" value="Spore Coat Polysaccharide Biosynthesis Protein SpsA, Chain A"/>
    <property type="match status" value="1"/>
</dbReference>
<dbReference type="GO" id="GO:0016758">
    <property type="term" value="F:hexosyltransferase activity"/>
    <property type="evidence" value="ECO:0007669"/>
    <property type="project" value="UniProtKB-ARBA"/>
</dbReference>
<keyword evidence="1" id="KW-0472">Membrane</keyword>
<dbReference type="PANTHER" id="PTHR22916:SF3">
    <property type="entry name" value="UDP-GLCNAC:BETAGAL BETA-1,3-N-ACETYLGLUCOSAMINYLTRANSFERASE-LIKE PROTEIN 1"/>
    <property type="match status" value="1"/>
</dbReference>
<dbReference type="STRING" id="1120964.GCA_001313265_02317"/>
<name>A0A1H5SC57_9BACT</name>
<accession>A0A1H5SC57</accession>
<protein>
    <submittedName>
        <fullName evidence="3">Glycosyltransferase involved in cell wall bisynthesis</fullName>
    </submittedName>
</protein>
<evidence type="ECO:0000313" key="4">
    <source>
        <dbReference type="Proteomes" id="UP000236736"/>
    </source>
</evidence>
<evidence type="ECO:0000259" key="2">
    <source>
        <dbReference type="Pfam" id="PF00535"/>
    </source>
</evidence>
<feature type="transmembrane region" description="Helical" evidence="1">
    <location>
        <begin position="211"/>
        <end position="231"/>
    </location>
</feature>
<evidence type="ECO:0000313" key="3">
    <source>
        <dbReference type="EMBL" id="SEF48159.1"/>
    </source>
</evidence>
<gene>
    <name evidence="3" type="ORF">SAMN03080598_00383</name>
</gene>
<dbReference type="AlphaFoldDB" id="A0A1H5SC57"/>
<reference evidence="4" key="1">
    <citation type="submission" date="2016-10" db="EMBL/GenBank/DDBJ databases">
        <authorList>
            <person name="Varghese N."/>
            <person name="Submissions S."/>
        </authorList>
    </citation>
    <scope>NUCLEOTIDE SEQUENCE [LARGE SCALE GENOMIC DNA]</scope>
    <source>
        <strain evidence="4">DSM 17298</strain>
    </source>
</reference>
<keyword evidence="1" id="KW-1133">Transmembrane helix</keyword>